<dbReference type="GO" id="GO:0043291">
    <property type="term" value="C:RAVE complex"/>
    <property type="evidence" value="ECO:0007669"/>
    <property type="project" value="TreeGrafter"/>
</dbReference>
<evidence type="ECO:0000313" key="4">
    <source>
        <dbReference type="Proteomes" id="UP000654075"/>
    </source>
</evidence>
<dbReference type="Pfam" id="PF12234">
    <property type="entry name" value="Rav1p_C"/>
    <property type="match status" value="1"/>
</dbReference>
<accession>A0A813EBB1</accession>
<feature type="domain" description="RAVE complex protein Rav1 C-terminal" evidence="2">
    <location>
        <begin position="328"/>
        <end position="389"/>
    </location>
</feature>
<feature type="non-terminal residue" evidence="3">
    <location>
        <position position="1"/>
    </location>
</feature>
<dbReference type="OrthoDB" id="439002at2759"/>
<dbReference type="PANTHER" id="PTHR13950">
    <property type="entry name" value="RABCONNECTIN-RELATED"/>
    <property type="match status" value="1"/>
</dbReference>
<gene>
    <name evidence="3" type="ORF">PGLA1383_LOCUS16126</name>
</gene>
<keyword evidence="4" id="KW-1185">Reference proteome</keyword>
<feature type="region of interest" description="Disordered" evidence="1">
    <location>
        <begin position="69"/>
        <end position="88"/>
    </location>
</feature>
<evidence type="ECO:0000259" key="2">
    <source>
        <dbReference type="Pfam" id="PF12234"/>
    </source>
</evidence>
<name>A0A813EBB1_POLGL</name>
<dbReference type="EMBL" id="CAJNNV010009688">
    <property type="protein sequence ID" value="CAE8597692.1"/>
    <property type="molecule type" value="Genomic_DNA"/>
</dbReference>
<dbReference type="AlphaFoldDB" id="A0A813EBB1"/>
<dbReference type="PANTHER" id="PTHR13950:SF9">
    <property type="entry name" value="RABCONNECTIN-3A"/>
    <property type="match status" value="1"/>
</dbReference>
<evidence type="ECO:0000256" key="1">
    <source>
        <dbReference type="SAM" id="MobiDB-lite"/>
    </source>
</evidence>
<protein>
    <recommendedName>
        <fullName evidence="2">RAVE complex protein Rav1 C-terminal domain-containing protein</fullName>
    </recommendedName>
</protein>
<dbReference type="InterPro" id="IPR052208">
    <property type="entry name" value="DmX-like/RAVE_component"/>
</dbReference>
<organism evidence="3 4">
    <name type="scientific">Polarella glacialis</name>
    <name type="common">Dinoflagellate</name>
    <dbReference type="NCBI Taxonomy" id="89957"/>
    <lineage>
        <taxon>Eukaryota</taxon>
        <taxon>Sar</taxon>
        <taxon>Alveolata</taxon>
        <taxon>Dinophyceae</taxon>
        <taxon>Suessiales</taxon>
        <taxon>Suessiaceae</taxon>
        <taxon>Polarella</taxon>
    </lineage>
</organism>
<dbReference type="GO" id="GO:0007035">
    <property type="term" value="P:vacuolar acidification"/>
    <property type="evidence" value="ECO:0007669"/>
    <property type="project" value="TreeGrafter"/>
</dbReference>
<dbReference type="Proteomes" id="UP000654075">
    <property type="component" value="Unassembled WGS sequence"/>
</dbReference>
<evidence type="ECO:0000313" key="3">
    <source>
        <dbReference type="EMBL" id="CAE8597692.1"/>
    </source>
</evidence>
<sequence length="474" mass="50086">ACSSFGELPAAACAGLAESLVEALRQSAAACESQAALLGAGAKKEDDAAAGASMSDKLEKLLAQYEHEGQANGASGQESPPAEDDSEAAVPAASRVYLEAFRMHAERCKAVGERVSSLLPCLESDPASVRLVAALAVLDIGANLVSTGTSAKSLQPAFRAISTADVCWALCSEKRHLIIEQMLPNLQAGGKWSWPELRRTGLAWWLGGAGTQEQLDALVTKFAQHSLARLRAPSAIWSHKVSGTDTEASQREVWGSAPSEDPCVARLLAIDEAVFWSVLLGAKIPKLRALLKTGLLKEAYQPGRSGPGSGGLAGLLMHEHIGEVTFLRKNAFKLLTLHRFHLAAALFLLGECYDEAARVLAGHLRDLQLVLLVSRRCPEVGKTLLRDRLEETSADDPWLSLLLAWHAGDLDLARKGVAEAKCRGEQGDGEQSGLGSSSDGAGTSLPLFDGTLKLSPGGHCEGLDWVAQRLLGGG</sequence>
<dbReference type="InterPro" id="IPR022033">
    <property type="entry name" value="Rav1p_C"/>
</dbReference>
<comment type="caution">
    <text evidence="3">The sequence shown here is derived from an EMBL/GenBank/DDBJ whole genome shotgun (WGS) entry which is preliminary data.</text>
</comment>
<reference evidence="3" key="1">
    <citation type="submission" date="2021-02" db="EMBL/GenBank/DDBJ databases">
        <authorList>
            <person name="Dougan E. K."/>
            <person name="Rhodes N."/>
            <person name="Thang M."/>
            <person name="Chan C."/>
        </authorList>
    </citation>
    <scope>NUCLEOTIDE SEQUENCE</scope>
</reference>
<proteinExistence type="predicted"/>